<keyword evidence="2" id="KW-0808">Transferase</keyword>
<dbReference type="InterPro" id="IPR007657">
    <property type="entry name" value="Glycosyltransferase_61"/>
</dbReference>
<dbReference type="EMBL" id="CAXHTA020000021">
    <property type="protein sequence ID" value="CAL5229802.1"/>
    <property type="molecule type" value="Genomic_DNA"/>
</dbReference>
<keyword evidence="1" id="KW-0328">Glycosyltransferase</keyword>
<organism evidence="6 7">
    <name type="scientific">Coccomyxa viridis</name>
    <dbReference type="NCBI Taxonomy" id="1274662"/>
    <lineage>
        <taxon>Eukaryota</taxon>
        <taxon>Viridiplantae</taxon>
        <taxon>Chlorophyta</taxon>
        <taxon>core chlorophytes</taxon>
        <taxon>Trebouxiophyceae</taxon>
        <taxon>Trebouxiophyceae incertae sedis</taxon>
        <taxon>Coccomyxaceae</taxon>
        <taxon>Coccomyxa</taxon>
    </lineage>
</organism>
<evidence type="ECO:0000256" key="1">
    <source>
        <dbReference type="ARBA" id="ARBA00022676"/>
    </source>
</evidence>
<dbReference type="InterPro" id="IPR049625">
    <property type="entry name" value="Glyco_transf_61_cat"/>
</dbReference>
<evidence type="ECO:0000256" key="4">
    <source>
        <dbReference type="SAM" id="MobiDB-lite"/>
    </source>
</evidence>
<name>A0ABP1GES5_9CHLO</name>
<evidence type="ECO:0000256" key="3">
    <source>
        <dbReference type="ARBA" id="ARBA00023180"/>
    </source>
</evidence>
<reference evidence="6 7" key="1">
    <citation type="submission" date="2024-06" db="EMBL/GenBank/DDBJ databases">
        <authorList>
            <person name="Kraege A."/>
            <person name="Thomma B."/>
        </authorList>
    </citation>
    <scope>NUCLEOTIDE SEQUENCE [LARGE SCALE GENOMIC DNA]</scope>
</reference>
<evidence type="ECO:0000259" key="5">
    <source>
        <dbReference type="Pfam" id="PF04577"/>
    </source>
</evidence>
<dbReference type="Pfam" id="PF04577">
    <property type="entry name" value="Glyco_transf_61"/>
    <property type="match status" value="1"/>
</dbReference>
<feature type="compositionally biased region" description="Low complexity" evidence="4">
    <location>
        <begin position="590"/>
        <end position="604"/>
    </location>
</feature>
<feature type="compositionally biased region" description="Basic and acidic residues" evidence="4">
    <location>
        <begin position="605"/>
        <end position="618"/>
    </location>
</feature>
<keyword evidence="7" id="KW-1185">Reference proteome</keyword>
<dbReference type="Proteomes" id="UP001497392">
    <property type="component" value="Unassembled WGS sequence"/>
</dbReference>
<evidence type="ECO:0000313" key="6">
    <source>
        <dbReference type="EMBL" id="CAL5229802.1"/>
    </source>
</evidence>
<feature type="domain" description="Glycosyltransferase 61 catalytic" evidence="5">
    <location>
        <begin position="359"/>
        <end position="445"/>
    </location>
</feature>
<gene>
    <name evidence="6" type="primary">g13197</name>
    <name evidence="6" type="ORF">VP750_LOCUS11708</name>
</gene>
<sequence length="618" mass="66647">MLRTQQGTKGEVADALPKAGPSGLYSFQYVGAPPANAWGVPCIRGRSTCSLGCALLLGCATVFLLVEIASRPLPVRHWSGACGQACQHLKTAQALAESCRPPLVNKDFLLAANKVYGDTCYVLPRTCLDQGSVVVFADEFNPTKPDHISVPSFDMRNIMYNFPSSQGNGDALGTDAVRIPFPGITIRPGTYLDTHLSSQQFSRCTVPVVMITNWLTTYGEVIVRIPPRAFAWREAGAVGGNVTFVVATPGGMGLPAFYGPMLAPVTDLDVTSLADFSVRRVLGAPSGATNEGLARQCFDKVVLCKIAGSQFGNMYEVGQATYAHYELEGLPKDPAGFLSPIQDRGSALGVSSFLAEHSPAPRQLRVLIEQRSGDVRNMLQLEELLSRCNQSQPPDSGLDLSCRQFTFTGDLKRNIAAARSANVLVTIHGSGSNNALFMEEESTLIELRPYQFGTKASEWANAFMPKVTEENGYRIRYIGLNVEDETLSEPGSFEARETGNPDEHTHRRDRHVKLRWDLLEQILRLIQSCETLEDYTRLVSQGGHILNVLPGGVLRPWLSHGMVDVPDAGLSPASAGDPSQGLSLPQAILGSQAAGNSSGAGPSSLRDDTAAEKLDHTD</sequence>
<keyword evidence="3" id="KW-0325">Glycoprotein</keyword>
<evidence type="ECO:0000256" key="2">
    <source>
        <dbReference type="ARBA" id="ARBA00022679"/>
    </source>
</evidence>
<protein>
    <submittedName>
        <fullName evidence="6">G13197 protein</fullName>
    </submittedName>
</protein>
<feature type="region of interest" description="Disordered" evidence="4">
    <location>
        <begin position="569"/>
        <end position="618"/>
    </location>
</feature>
<proteinExistence type="predicted"/>
<comment type="caution">
    <text evidence="6">The sequence shown here is derived from an EMBL/GenBank/DDBJ whole genome shotgun (WGS) entry which is preliminary data.</text>
</comment>
<dbReference type="PANTHER" id="PTHR20961">
    <property type="entry name" value="GLYCOSYLTRANSFERASE"/>
    <property type="match status" value="1"/>
</dbReference>
<accession>A0ABP1GES5</accession>
<dbReference type="PANTHER" id="PTHR20961:SF124">
    <property type="entry name" value="GLYCOSYLTRANSFERASE"/>
    <property type="match status" value="1"/>
</dbReference>
<evidence type="ECO:0000313" key="7">
    <source>
        <dbReference type="Proteomes" id="UP001497392"/>
    </source>
</evidence>